<dbReference type="PANTHER" id="PTHR47966:SF70">
    <property type="entry name" value="PEPTIDASE A1 DOMAIN-CONTAINING PROTEIN"/>
    <property type="match status" value="1"/>
</dbReference>
<dbReference type="Gene3D" id="2.40.70.10">
    <property type="entry name" value="Acid Proteases"/>
    <property type="match status" value="1"/>
</dbReference>
<dbReference type="GO" id="GO:0006508">
    <property type="term" value="P:proteolysis"/>
    <property type="evidence" value="ECO:0007669"/>
    <property type="project" value="InterPro"/>
</dbReference>
<gene>
    <name evidence="3" type="ORF">NXF25_009307</name>
</gene>
<protein>
    <submittedName>
        <fullName evidence="3">Gastricsin-like</fullName>
    </submittedName>
</protein>
<proteinExistence type="inferred from homology"/>
<dbReference type="InterPro" id="IPR033121">
    <property type="entry name" value="PEPTIDASE_A1"/>
</dbReference>
<evidence type="ECO:0000313" key="4">
    <source>
        <dbReference type="Proteomes" id="UP001474421"/>
    </source>
</evidence>
<feature type="domain" description="Peptidase A1" evidence="2">
    <location>
        <begin position="1"/>
        <end position="70"/>
    </location>
</feature>
<dbReference type="Pfam" id="PF00026">
    <property type="entry name" value="Asp"/>
    <property type="match status" value="1"/>
</dbReference>
<evidence type="ECO:0000313" key="3">
    <source>
        <dbReference type="EMBL" id="KAK9404480.1"/>
    </source>
</evidence>
<keyword evidence="4" id="KW-1185">Reference proteome</keyword>
<dbReference type="Proteomes" id="UP001474421">
    <property type="component" value="Unassembled WGS sequence"/>
</dbReference>
<evidence type="ECO:0000259" key="2">
    <source>
        <dbReference type="PROSITE" id="PS51767"/>
    </source>
</evidence>
<dbReference type="GO" id="GO:0004190">
    <property type="term" value="F:aspartic-type endopeptidase activity"/>
    <property type="evidence" value="ECO:0007669"/>
    <property type="project" value="InterPro"/>
</dbReference>
<evidence type="ECO:0000256" key="1">
    <source>
        <dbReference type="ARBA" id="ARBA00007447"/>
    </source>
</evidence>
<dbReference type="AlphaFoldDB" id="A0AAW1BQN1"/>
<accession>A0AAW1BQN1</accession>
<comment type="caution">
    <text evidence="3">The sequence shown here is derived from an EMBL/GenBank/DDBJ whole genome shotgun (WGS) entry which is preliminary data.</text>
</comment>
<comment type="similarity">
    <text evidence="1">Belongs to the peptidase A1 family.</text>
</comment>
<sequence>MPTITFFINGSQFPLPPSAYVSNNNGRCSLAIEPTYVSSSTGQPLWILGDVFLKEYYSIFDMGNNRVGLAPSA</sequence>
<dbReference type="InterPro" id="IPR021109">
    <property type="entry name" value="Peptidase_aspartic_dom_sf"/>
</dbReference>
<dbReference type="SUPFAM" id="SSF50630">
    <property type="entry name" value="Acid proteases"/>
    <property type="match status" value="1"/>
</dbReference>
<name>A0AAW1BQN1_CROAD</name>
<dbReference type="PANTHER" id="PTHR47966">
    <property type="entry name" value="BETA-SITE APP-CLEAVING ENZYME, ISOFORM A-RELATED"/>
    <property type="match status" value="1"/>
</dbReference>
<dbReference type="PROSITE" id="PS51767">
    <property type="entry name" value="PEPTIDASE_A1"/>
    <property type="match status" value="1"/>
</dbReference>
<dbReference type="InterPro" id="IPR001461">
    <property type="entry name" value="Aspartic_peptidase_A1"/>
</dbReference>
<organism evidence="3 4">
    <name type="scientific">Crotalus adamanteus</name>
    <name type="common">Eastern diamondback rattlesnake</name>
    <dbReference type="NCBI Taxonomy" id="8729"/>
    <lineage>
        <taxon>Eukaryota</taxon>
        <taxon>Metazoa</taxon>
        <taxon>Chordata</taxon>
        <taxon>Craniata</taxon>
        <taxon>Vertebrata</taxon>
        <taxon>Euteleostomi</taxon>
        <taxon>Lepidosauria</taxon>
        <taxon>Squamata</taxon>
        <taxon>Bifurcata</taxon>
        <taxon>Unidentata</taxon>
        <taxon>Episquamata</taxon>
        <taxon>Toxicofera</taxon>
        <taxon>Serpentes</taxon>
        <taxon>Colubroidea</taxon>
        <taxon>Viperidae</taxon>
        <taxon>Crotalinae</taxon>
        <taxon>Crotalus</taxon>
    </lineage>
</organism>
<reference evidence="3 4" key="1">
    <citation type="journal article" date="2024" name="Proc. Natl. Acad. Sci. U.S.A.">
        <title>The genetic regulatory architecture and epigenomic basis for age-related changes in rattlesnake venom.</title>
        <authorList>
            <person name="Hogan M.P."/>
            <person name="Holding M.L."/>
            <person name="Nystrom G.S."/>
            <person name="Colston T.J."/>
            <person name="Bartlett D.A."/>
            <person name="Mason A.J."/>
            <person name="Ellsworth S.A."/>
            <person name="Rautsaw R.M."/>
            <person name="Lawrence K.C."/>
            <person name="Strickland J.L."/>
            <person name="He B."/>
            <person name="Fraser P."/>
            <person name="Margres M.J."/>
            <person name="Gilbert D.M."/>
            <person name="Gibbs H.L."/>
            <person name="Parkinson C.L."/>
            <person name="Rokyta D.R."/>
        </authorList>
    </citation>
    <scope>NUCLEOTIDE SEQUENCE [LARGE SCALE GENOMIC DNA]</scope>
    <source>
        <strain evidence="3">DRR0105</strain>
    </source>
</reference>
<dbReference type="EMBL" id="JAOTOJ010000003">
    <property type="protein sequence ID" value="KAK9404480.1"/>
    <property type="molecule type" value="Genomic_DNA"/>
</dbReference>